<reference evidence="5 6" key="1">
    <citation type="submission" date="2018-12" db="EMBL/GenBank/DDBJ databases">
        <authorList>
            <consortium name="Pathogen Informatics"/>
        </authorList>
    </citation>
    <scope>NUCLEOTIDE SEQUENCE [LARGE SCALE GENOMIC DNA]</scope>
    <source>
        <strain evidence="5 6">NCTC10741</strain>
    </source>
</reference>
<accession>A0A3P8L0A3</accession>
<keyword evidence="1 2" id="KW-0238">DNA-binding</keyword>
<dbReference type="PANTHER" id="PTHR30328">
    <property type="entry name" value="TRANSCRIPTIONAL REPRESSOR"/>
    <property type="match status" value="1"/>
</dbReference>
<dbReference type="EMBL" id="JAGXOE010000134">
    <property type="protein sequence ID" value="MBS4104258.1"/>
    <property type="molecule type" value="Genomic_DNA"/>
</dbReference>
<dbReference type="Proteomes" id="UP000676853">
    <property type="component" value="Unassembled WGS sequence"/>
</dbReference>
<feature type="DNA-binding region" description="H-T-H motif" evidence="2">
    <location>
        <begin position="29"/>
        <end position="48"/>
    </location>
</feature>
<dbReference type="EMBL" id="LR131273">
    <property type="protein sequence ID" value="VDR37675.1"/>
    <property type="molecule type" value="Genomic_DNA"/>
</dbReference>
<keyword evidence="7" id="KW-1185">Reference proteome</keyword>
<evidence type="ECO:0000313" key="6">
    <source>
        <dbReference type="Proteomes" id="UP000271626"/>
    </source>
</evidence>
<evidence type="ECO:0000313" key="4">
    <source>
        <dbReference type="EMBL" id="MBS4104258.1"/>
    </source>
</evidence>
<evidence type="ECO:0000256" key="2">
    <source>
        <dbReference type="PROSITE-ProRule" id="PRU00335"/>
    </source>
</evidence>
<gene>
    <name evidence="5" type="primary">acnR_1</name>
    <name evidence="4" type="ORF">KFZ73_23885</name>
    <name evidence="5" type="ORF">NCTC10741_00782</name>
</gene>
<evidence type="ECO:0000313" key="5">
    <source>
        <dbReference type="EMBL" id="VDR37675.1"/>
    </source>
</evidence>
<dbReference type="Gene3D" id="1.10.357.10">
    <property type="entry name" value="Tetracycline Repressor, domain 2"/>
    <property type="match status" value="1"/>
</dbReference>
<dbReference type="InterPro" id="IPR050109">
    <property type="entry name" value="HTH-type_TetR-like_transc_reg"/>
</dbReference>
<evidence type="ECO:0000259" key="3">
    <source>
        <dbReference type="PROSITE" id="PS50977"/>
    </source>
</evidence>
<dbReference type="AlphaFoldDB" id="A0A3P8L0A3"/>
<dbReference type="InterPro" id="IPR001647">
    <property type="entry name" value="HTH_TetR"/>
</dbReference>
<dbReference type="InterPro" id="IPR009057">
    <property type="entry name" value="Homeodomain-like_sf"/>
</dbReference>
<reference evidence="4 7" key="2">
    <citation type="submission" date="2021-04" db="EMBL/GenBank/DDBJ databases">
        <title>Whole genome sequence analysis of a thiophenic sulfur metabolizing bacteria.</title>
        <authorList>
            <person name="Akhtar N."/>
            <person name="Akram J."/>
            <person name="Aslam A."/>
        </authorList>
    </citation>
    <scope>NUCLEOTIDE SEQUENCE [LARGE SCALE GENOMIC DNA]</scope>
    <source>
        <strain evidence="4 7">3OW</strain>
    </source>
</reference>
<dbReference type="InterPro" id="IPR041467">
    <property type="entry name" value="Sco4008_C"/>
</dbReference>
<sequence length="190" mass="20230">MPPDATETKRRILDAARREFAEFGLAGARIDRIAEHASANKRSIYVHFGPKEDLFDLIVVDALRTMADAVRFDADDLPGYAGRLYDYLLAEPSTLRLSTWANLERPTSTDDEGTTYREKVDALRPAYGDAAVDALVLTLGLVTAWFSASPALTSLSVTSDPTNGAAARRAVVVATTAAAVAAIPTSGAGS</sequence>
<dbReference type="Pfam" id="PF00440">
    <property type="entry name" value="TetR_N"/>
    <property type="match status" value="1"/>
</dbReference>
<dbReference type="InterPro" id="IPR036271">
    <property type="entry name" value="Tet_transcr_reg_TetR-rel_C_sf"/>
</dbReference>
<feature type="domain" description="HTH tetR-type" evidence="3">
    <location>
        <begin position="6"/>
        <end position="66"/>
    </location>
</feature>
<dbReference type="GO" id="GO:0006355">
    <property type="term" value="P:regulation of DNA-templated transcription"/>
    <property type="evidence" value="ECO:0007669"/>
    <property type="project" value="UniProtKB-ARBA"/>
</dbReference>
<dbReference type="PANTHER" id="PTHR30328:SF54">
    <property type="entry name" value="HTH-TYPE TRANSCRIPTIONAL REPRESSOR SCO4008"/>
    <property type="match status" value="1"/>
</dbReference>
<dbReference type="SUPFAM" id="SSF46689">
    <property type="entry name" value="Homeodomain-like"/>
    <property type="match status" value="1"/>
</dbReference>
<dbReference type="Pfam" id="PF17926">
    <property type="entry name" value="TetR_C_21"/>
    <property type="match status" value="1"/>
</dbReference>
<organism evidence="5 6">
    <name type="scientific">Tsukamurella paurometabola</name>
    <name type="common">Corynebacterium paurometabolum</name>
    <dbReference type="NCBI Taxonomy" id="2061"/>
    <lineage>
        <taxon>Bacteria</taxon>
        <taxon>Bacillati</taxon>
        <taxon>Actinomycetota</taxon>
        <taxon>Actinomycetes</taxon>
        <taxon>Mycobacteriales</taxon>
        <taxon>Tsukamurellaceae</taxon>
        <taxon>Tsukamurella</taxon>
    </lineage>
</organism>
<dbReference type="Proteomes" id="UP000271626">
    <property type="component" value="Chromosome"/>
</dbReference>
<evidence type="ECO:0000313" key="7">
    <source>
        <dbReference type="Proteomes" id="UP000676853"/>
    </source>
</evidence>
<dbReference type="OrthoDB" id="4726108at2"/>
<name>A0A3P8L0A3_TSUPA</name>
<dbReference type="GO" id="GO:0003677">
    <property type="term" value="F:DNA binding"/>
    <property type="evidence" value="ECO:0007669"/>
    <property type="project" value="UniProtKB-UniRule"/>
</dbReference>
<dbReference type="RefSeq" id="WP_126195034.1">
    <property type="nucleotide sequence ID" value="NZ_CP085954.1"/>
</dbReference>
<dbReference type="PRINTS" id="PR00455">
    <property type="entry name" value="HTHTETR"/>
</dbReference>
<dbReference type="SUPFAM" id="SSF48498">
    <property type="entry name" value="Tetracyclin repressor-like, C-terminal domain"/>
    <property type="match status" value="1"/>
</dbReference>
<dbReference type="PROSITE" id="PS50977">
    <property type="entry name" value="HTH_TETR_2"/>
    <property type="match status" value="1"/>
</dbReference>
<proteinExistence type="predicted"/>
<evidence type="ECO:0000256" key="1">
    <source>
        <dbReference type="ARBA" id="ARBA00023125"/>
    </source>
</evidence>
<protein>
    <submittedName>
        <fullName evidence="5">HTH-type transcriptional repressor AcnR</fullName>
    </submittedName>
    <submittedName>
        <fullName evidence="4">TetR family transcriptional regulator</fullName>
    </submittedName>
</protein>